<evidence type="ECO:0000256" key="6">
    <source>
        <dbReference type="RuleBase" id="RU003435"/>
    </source>
</evidence>
<dbReference type="PANTHER" id="PTHR34217">
    <property type="entry name" value="METAL-DEPENDENT CARBOXYPEPTIDASE"/>
    <property type="match status" value="1"/>
</dbReference>
<comment type="caution">
    <text evidence="9">The sequence shown here is derived from an EMBL/GenBank/DDBJ whole genome shotgun (WGS) entry which is preliminary data.</text>
</comment>
<comment type="cofactor">
    <cofactor evidence="6">
        <name>Zn(2+)</name>
        <dbReference type="ChEBI" id="CHEBI:29105"/>
    </cofactor>
    <text evidence="6">Binds 1 zinc ion.</text>
</comment>
<dbReference type="Pfam" id="PF01432">
    <property type="entry name" value="Peptidase_M3"/>
    <property type="match status" value="1"/>
</dbReference>
<dbReference type="InterPro" id="IPR001333">
    <property type="entry name" value="Peptidase_M32_Taq"/>
</dbReference>
<organism evidence="9 10">
    <name type="scientific">Paenibacillus flagellatus</name>
    <dbReference type="NCBI Taxonomy" id="2211139"/>
    <lineage>
        <taxon>Bacteria</taxon>
        <taxon>Bacillati</taxon>
        <taxon>Bacillota</taxon>
        <taxon>Bacilli</taxon>
        <taxon>Bacillales</taxon>
        <taxon>Paenibacillaceae</taxon>
        <taxon>Paenibacillus</taxon>
    </lineage>
</organism>
<evidence type="ECO:0000256" key="5">
    <source>
        <dbReference type="ARBA" id="ARBA00023049"/>
    </source>
</evidence>
<evidence type="ECO:0000256" key="3">
    <source>
        <dbReference type="ARBA" id="ARBA00022801"/>
    </source>
</evidence>
<keyword evidence="3 6" id="KW-0378">Hydrolase</keyword>
<dbReference type="OrthoDB" id="9769691at2"/>
<dbReference type="GO" id="GO:0046872">
    <property type="term" value="F:metal ion binding"/>
    <property type="evidence" value="ECO:0007669"/>
    <property type="project" value="UniProtKB-UniRule"/>
</dbReference>
<protein>
    <submittedName>
        <fullName evidence="9">Oligoendopeptidase</fullName>
    </submittedName>
</protein>
<reference evidence="9 10" key="1">
    <citation type="submission" date="2018-05" db="EMBL/GenBank/DDBJ databases">
        <title>Paenibacillus flagellatus sp. nov., isolated from selenium mineral soil.</title>
        <authorList>
            <person name="Dai X."/>
        </authorList>
    </citation>
    <scope>NUCLEOTIDE SEQUENCE [LARGE SCALE GENOMIC DNA]</scope>
    <source>
        <strain evidence="9 10">DXL2</strain>
    </source>
</reference>
<comment type="similarity">
    <text evidence="6">Belongs to the peptidase M3 family.</text>
</comment>
<evidence type="ECO:0000256" key="4">
    <source>
        <dbReference type="ARBA" id="ARBA00022833"/>
    </source>
</evidence>
<evidence type="ECO:0000256" key="1">
    <source>
        <dbReference type="ARBA" id="ARBA00022670"/>
    </source>
</evidence>
<evidence type="ECO:0000259" key="8">
    <source>
        <dbReference type="Pfam" id="PF08439"/>
    </source>
</evidence>
<dbReference type="CDD" id="cd09607">
    <property type="entry name" value="M3B_PepF"/>
    <property type="match status" value="1"/>
</dbReference>
<proteinExistence type="inferred from homology"/>
<accession>A0A2V5KJZ6</accession>
<dbReference type="Gene3D" id="1.10.1370.20">
    <property type="entry name" value="Oligoendopeptidase f, C-terminal domain"/>
    <property type="match status" value="1"/>
</dbReference>
<dbReference type="AlphaFoldDB" id="A0A2V5KJZ6"/>
<dbReference type="GO" id="GO:0004181">
    <property type="term" value="F:metallocarboxypeptidase activity"/>
    <property type="evidence" value="ECO:0007669"/>
    <property type="project" value="InterPro"/>
</dbReference>
<keyword evidence="4 6" id="KW-0862">Zinc</keyword>
<evidence type="ECO:0000313" key="10">
    <source>
        <dbReference type="Proteomes" id="UP000247476"/>
    </source>
</evidence>
<dbReference type="InterPro" id="IPR001567">
    <property type="entry name" value="Pept_M3A_M3B_dom"/>
</dbReference>
<keyword evidence="2 6" id="KW-0479">Metal-binding</keyword>
<keyword evidence="10" id="KW-1185">Reference proteome</keyword>
<dbReference type="InterPro" id="IPR011977">
    <property type="entry name" value="Pept_M3B_clade3"/>
</dbReference>
<dbReference type="InterPro" id="IPR042088">
    <property type="entry name" value="OligoPept_F_C"/>
</dbReference>
<gene>
    <name evidence="9" type="ORF">DLM86_27495</name>
</gene>
<evidence type="ECO:0000313" key="9">
    <source>
        <dbReference type="EMBL" id="PYI50817.1"/>
    </source>
</evidence>
<evidence type="ECO:0000259" key="7">
    <source>
        <dbReference type="Pfam" id="PF01432"/>
    </source>
</evidence>
<feature type="domain" description="Oligopeptidase F N-terminal" evidence="8">
    <location>
        <begin position="118"/>
        <end position="183"/>
    </location>
</feature>
<dbReference type="SUPFAM" id="SSF55486">
    <property type="entry name" value="Metalloproteases ('zincins'), catalytic domain"/>
    <property type="match status" value="1"/>
</dbReference>
<dbReference type="InterPro" id="IPR013647">
    <property type="entry name" value="OligopepF_N_dom"/>
</dbReference>
<name>A0A2V5KJZ6_9BACL</name>
<dbReference type="GO" id="GO:0004222">
    <property type="term" value="F:metalloendopeptidase activity"/>
    <property type="evidence" value="ECO:0007669"/>
    <property type="project" value="InterPro"/>
</dbReference>
<dbReference type="NCBIfam" id="TIGR02290">
    <property type="entry name" value="M3_fam_3"/>
    <property type="match status" value="1"/>
</dbReference>
<dbReference type="Proteomes" id="UP000247476">
    <property type="component" value="Unassembled WGS sequence"/>
</dbReference>
<dbReference type="Gene3D" id="1.20.140.70">
    <property type="entry name" value="Oligopeptidase f, N-terminal domain"/>
    <property type="match status" value="1"/>
</dbReference>
<dbReference type="EMBL" id="QJVJ01000016">
    <property type="protein sequence ID" value="PYI50817.1"/>
    <property type="molecule type" value="Genomic_DNA"/>
</dbReference>
<sequence>MAMTQRYSLVWDLDVFFPGGSASPQFAAFLEETEREIGSFRDAVASAAERDGAPGADTLAALIERMQSIVLKLREADSFAGCLASENQADKKAVQLNGRIASLGAAFSSVLTRFDELLKRVPDSDWSALLQSEPFRPVAFPIDERRQLAKEKLAPELESLIGDLAVDGYHGWGEAYNTVVGKFKLEFEENGSVTALSAGQAANKLHSPDRNVRTRLFAEWEKAWGEQADYAADALNRLAGFRIQTYKHRGWDSILKEPLDVNRMSEKTLSVMWDVIERNKPIFVDYLNRKAKLLGLDTLSWHDVEAPVGEAGNDIPFDAAADMIVEQFRRFSPKMADFAEMAFAERWIEAEDRPGKRPGGFCTSFPIKGQTRIFMTYANTASNVSTLAHELGHAYHQHVMNDMPALAQEYAMNVAETASTFAEMIVSDAAVKQASTDAERLALLEDKIQRSVAFFMNIHARFLFETEFYELRCGGLVGVEQLNELMTSAQRRAFQDALSEYHPHFWASKLHFYITSVPFYNFPYTFGYLFSSGLYAVAQKEGAGFEDRYVALLRDTGSMTVERLAEKHLGVDLTQPDFWQSAVDLAVADVKQFLAMTE</sequence>
<dbReference type="PANTHER" id="PTHR34217:SF1">
    <property type="entry name" value="CARBOXYPEPTIDASE 1"/>
    <property type="match status" value="1"/>
</dbReference>
<dbReference type="InterPro" id="IPR034006">
    <property type="entry name" value="M3B_PepF_2"/>
</dbReference>
<dbReference type="Pfam" id="PF08439">
    <property type="entry name" value="Peptidase_M3_N"/>
    <property type="match status" value="1"/>
</dbReference>
<feature type="domain" description="Peptidase M3A/M3B catalytic" evidence="7">
    <location>
        <begin position="206"/>
        <end position="583"/>
    </location>
</feature>
<evidence type="ECO:0000256" key="2">
    <source>
        <dbReference type="ARBA" id="ARBA00022723"/>
    </source>
</evidence>
<keyword evidence="5 6" id="KW-0482">Metalloprotease</keyword>
<dbReference type="GO" id="GO:0006508">
    <property type="term" value="P:proteolysis"/>
    <property type="evidence" value="ECO:0007669"/>
    <property type="project" value="UniProtKB-KW"/>
</dbReference>
<keyword evidence="1 6" id="KW-0645">Protease</keyword>